<dbReference type="RefSeq" id="WP_188223194.1">
    <property type="nucleotide sequence ID" value="NZ_JACVXD010000003.1"/>
</dbReference>
<dbReference type="Pfam" id="PF00534">
    <property type="entry name" value="Glycos_transf_1"/>
    <property type="match status" value="1"/>
</dbReference>
<dbReference type="EMBL" id="JACVXD010000003">
    <property type="protein sequence ID" value="MBD0823879.1"/>
    <property type="molecule type" value="Genomic_DNA"/>
</dbReference>
<comment type="caution">
    <text evidence="2">The sequence shown here is derived from an EMBL/GenBank/DDBJ whole genome shotgun (WGS) entry which is preliminary data.</text>
</comment>
<reference evidence="2 3" key="1">
    <citation type="journal article" date="2018" name="J. Microbiol.">
        <title>Aestuariibaculum marinum sp. nov., a marine bacterium isolated from seawater in South Korea.</title>
        <authorList>
            <person name="Choi J."/>
            <person name="Lee D."/>
            <person name="Jang J.H."/>
            <person name="Cha S."/>
            <person name="Seo T."/>
        </authorList>
    </citation>
    <scope>NUCLEOTIDE SEQUENCE [LARGE SCALE GENOMIC DNA]</scope>
    <source>
        <strain evidence="2 3">IP7</strain>
    </source>
</reference>
<dbReference type="InterPro" id="IPR001296">
    <property type="entry name" value="Glyco_trans_1"/>
</dbReference>
<evidence type="ECO:0000259" key="1">
    <source>
        <dbReference type="Pfam" id="PF00534"/>
    </source>
</evidence>
<dbReference type="Gene3D" id="3.40.50.2000">
    <property type="entry name" value="Glycogen Phosphorylase B"/>
    <property type="match status" value="2"/>
</dbReference>
<feature type="domain" description="Glycosyl transferase family 1" evidence="1">
    <location>
        <begin position="206"/>
        <end position="366"/>
    </location>
</feature>
<dbReference type="PANTHER" id="PTHR45947">
    <property type="entry name" value="SULFOQUINOVOSYL TRANSFERASE SQD2"/>
    <property type="match status" value="1"/>
</dbReference>
<dbReference type="GO" id="GO:0016757">
    <property type="term" value="F:glycosyltransferase activity"/>
    <property type="evidence" value="ECO:0007669"/>
    <property type="project" value="InterPro"/>
</dbReference>
<name>A0A8J6PT59_9FLAO</name>
<sequence length="390" mass="44145">MHIALILPNPPGYSETFFKSKIRGLQTSGHEVILVTGANTETFGDCKHKRHPKVYTSVWRQSAAFIIVGLSLLPHLAKVFRYIRLERKNKTTLKRIVEKVYINATLLKLKVNWLHFGFATMAIERELVAEAIKAKMGVSFRGYDINVYPLKNKEVYKLLWEQVDKVHSISNDLLDRAYALGLPKDKTFRIITPAIKTEALPVKTNNAINKPIKIVTIARLHYIKGIDILLETAAKLRDKQLDFIWEVIGSGDQKAEERYLYQRYRLGLEAHVTFSGKLSHKKTLEALQSAELYVQTSLIEGFCNAVLEAQGLGKLTLAFDSGGLRENILDGETGFLAPICDAKVMANTIERVLGLSNKEKQNIQKQAGSRVKTHFSLEQQQQAFVEFYTT</sequence>
<organism evidence="2 3">
    <name type="scientific">Aestuariibaculum marinum</name>
    <dbReference type="NCBI Taxonomy" id="2683592"/>
    <lineage>
        <taxon>Bacteria</taxon>
        <taxon>Pseudomonadati</taxon>
        <taxon>Bacteroidota</taxon>
        <taxon>Flavobacteriia</taxon>
        <taxon>Flavobacteriales</taxon>
        <taxon>Flavobacteriaceae</taxon>
    </lineage>
</organism>
<evidence type="ECO:0000313" key="2">
    <source>
        <dbReference type="EMBL" id="MBD0823879.1"/>
    </source>
</evidence>
<dbReference type="AlphaFoldDB" id="A0A8J6PT59"/>
<protein>
    <submittedName>
        <fullName evidence="2">Glycosyltransferase family 4 protein</fullName>
    </submittedName>
</protein>
<dbReference type="InterPro" id="IPR050194">
    <property type="entry name" value="Glycosyltransferase_grp1"/>
</dbReference>
<gene>
    <name evidence="2" type="ORF">ICJ85_07580</name>
</gene>
<evidence type="ECO:0000313" key="3">
    <source>
        <dbReference type="Proteomes" id="UP000621516"/>
    </source>
</evidence>
<accession>A0A8J6PT59</accession>
<dbReference type="Proteomes" id="UP000621516">
    <property type="component" value="Unassembled WGS sequence"/>
</dbReference>
<keyword evidence="3" id="KW-1185">Reference proteome</keyword>
<dbReference type="CDD" id="cd03801">
    <property type="entry name" value="GT4_PimA-like"/>
    <property type="match status" value="1"/>
</dbReference>
<dbReference type="PANTHER" id="PTHR45947:SF14">
    <property type="entry name" value="SLL1723 PROTEIN"/>
    <property type="match status" value="1"/>
</dbReference>
<proteinExistence type="predicted"/>
<dbReference type="SUPFAM" id="SSF53756">
    <property type="entry name" value="UDP-Glycosyltransferase/glycogen phosphorylase"/>
    <property type="match status" value="1"/>
</dbReference>